<dbReference type="CDD" id="cd19481">
    <property type="entry name" value="RecA-like_protease"/>
    <property type="match status" value="1"/>
</dbReference>
<feature type="compositionally biased region" description="Acidic residues" evidence="1">
    <location>
        <begin position="814"/>
        <end position="826"/>
    </location>
</feature>
<feature type="compositionally biased region" description="Basic and acidic residues" evidence="1">
    <location>
        <begin position="801"/>
        <end position="813"/>
    </location>
</feature>
<keyword evidence="3" id="KW-0378">Hydrolase</keyword>
<feature type="region of interest" description="Disordered" evidence="1">
    <location>
        <begin position="730"/>
        <end position="826"/>
    </location>
</feature>
<dbReference type="GO" id="GO:0016887">
    <property type="term" value="F:ATP hydrolysis activity"/>
    <property type="evidence" value="ECO:0007669"/>
    <property type="project" value="InterPro"/>
</dbReference>
<dbReference type="Pfam" id="PF00004">
    <property type="entry name" value="AAA"/>
    <property type="match status" value="1"/>
</dbReference>
<dbReference type="Pfam" id="PF22942">
    <property type="entry name" value="DUF7025"/>
    <property type="match status" value="1"/>
</dbReference>
<evidence type="ECO:0000313" key="4">
    <source>
        <dbReference type="Proteomes" id="UP001232148"/>
    </source>
</evidence>
<dbReference type="PANTHER" id="PTHR46411:SF2">
    <property type="entry name" value="AAA+ ATPASE DOMAIN-CONTAINING PROTEIN"/>
    <property type="match status" value="1"/>
</dbReference>
<gene>
    <name evidence="3" type="ORF">LX32DRAFT_723651</name>
</gene>
<feature type="region of interest" description="Disordered" evidence="1">
    <location>
        <begin position="169"/>
        <end position="189"/>
    </location>
</feature>
<dbReference type="GO" id="GO:0005524">
    <property type="term" value="F:ATP binding"/>
    <property type="evidence" value="ECO:0007669"/>
    <property type="project" value="InterPro"/>
</dbReference>
<name>A0AAD9HVY7_9PEZI</name>
<proteinExistence type="predicted"/>
<dbReference type="Proteomes" id="UP001232148">
    <property type="component" value="Unassembled WGS sequence"/>
</dbReference>
<reference evidence="3" key="1">
    <citation type="submission" date="2021-06" db="EMBL/GenBank/DDBJ databases">
        <title>Comparative genomics, transcriptomics and evolutionary studies reveal genomic signatures of adaptation to plant cell wall in hemibiotrophic fungi.</title>
        <authorList>
            <consortium name="DOE Joint Genome Institute"/>
            <person name="Baroncelli R."/>
            <person name="Diaz J.F."/>
            <person name="Benocci T."/>
            <person name="Peng M."/>
            <person name="Battaglia E."/>
            <person name="Haridas S."/>
            <person name="Andreopoulos W."/>
            <person name="Labutti K."/>
            <person name="Pangilinan J."/>
            <person name="Floch G.L."/>
            <person name="Makela M.R."/>
            <person name="Henrissat B."/>
            <person name="Grigoriev I.V."/>
            <person name="Crouch J.A."/>
            <person name="De Vries R.P."/>
            <person name="Sukno S.A."/>
            <person name="Thon M.R."/>
        </authorList>
    </citation>
    <scope>NUCLEOTIDE SEQUENCE</scope>
    <source>
        <strain evidence="3">MAFF235873</strain>
    </source>
</reference>
<protein>
    <submittedName>
        <fullName evidence="3">P-loop containing nucleoside triphosphate hydrolase protein</fullName>
    </submittedName>
</protein>
<dbReference type="Gene3D" id="3.40.50.300">
    <property type="entry name" value="P-loop containing nucleotide triphosphate hydrolases"/>
    <property type="match status" value="1"/>
</dbReference>
<feature type="compositionally biased region" description="Basic and acidic residues" evidence="1">
    <location>
        <begin position="736"/>
        <end position="769"/>
    </location>
</feature>
<dbReference type="InterPro" id="IPR003593">
    <property type="entry name" value="AAA+_ATPase"/>
</dbReference>
<dbReference type="SMART" id="SM00382">
    <property type="entry name" value="AAA"/>
    <property type="match status" value="1"/>
</dbReference>
<dbReference type="PANTHER" id="PTHR46411">
    <property type="entry name" value="FAMILY ATPASE, PUTATIVE-RELATED"/>
    <property type="match status" value="1"/>
</dbReference>
<dbReference type="EMBL" id="MU842808">
    <property type="protein sequence ID" value="KAK2035452.1"/>
    <property type="molecule type" value="Genomic_DNA"/>
</dbReference>
<feature type="compositionally biased region" description="Acidic residues" evidence="1">
    <location>
        <begin position="790"/>
        <end position="800"/>
    </location>
</feature>
<dbReference type="InterPro" id="IPR027417">
    <property type="entry name" value="P-loop_NTPase"/>
</dbReference>
<dbReference type="Pfam" id="PF23232">
    <property type="entry name" value="AAA_lid_13"/>
    <property type="match status" value="1"/>
</dbReference>
<dbReference type="InterPro" id="IPR056599">
    <property type="entry name" value="AAA_lid_fung"/>
</dbReference>
<evidence type="ECO:0000259" key="2">
    <source>
        <dbReference type="SMART" id="SM00382"/>
    </source>
</evidence>
<sequence length="826" mass="94217">MDVPLMEVERLDMVPPFKLLVHGWSKIKALLARLESEITANKLATQNSCEAEPDNHKDTAAAPLLLEQNNAESFCEPNLPEDAESLQRLATRMAHLQCLHDFVQTDLAHLIGLRMKVASGTLKTVTFEEVYYLFSPGDLILSASMGENQLSQVYSVSGGRMRLMRKNPHVRYRSPSSDSDREETNANAGHGTWTDAIVDAFFIVDDGTNTGPVQLTTRIKHFTGEKPITHLEAYPVRFHPKAAEICERLESRGKAYMKSSGHKKYEGPDMAPWQALVPGRSQYKSSRISRRQETQGLFQGTEDIQSDVYIDLKEFYSEKNDGVLAMGRLQISPYNRRETTESLIGKLDREILCGDFDIDEARTRTFLLEHRDTMQLRSRNLGPDPAHFRLLPYQVPAYEFRSRRWVWTSIDGIEEIDKTEQARQSGWNDLVIPEEYRRLLVSLIDNHTTGVENKEQRVDSKSNLSMQIDLVRGKGRGLIILLHGPPGSGKTSTAETIAAYSGRPLYSITCGDIGTNVQDVEENLQFHTRLAEKWGCVLLLDEADVFLMRRSWDDMYRNALVSVFLRHLEYYSGILFLTTNIVGVIDEAFKSRIHIALRYPSIDLDSTLKIWSNLLNRIAKDNETAEVKIEFDRTRLLDFARQHYQKHEADDTTWNARQIRNAFQTAIALGGHERLQRIKDEGLTPEQAMASGDKRMTVVRLTKRNFGIIAKTARDFEDYITSIRGPDRQVALTSQQRHDDFGKDIPKARKDYPSRRGGREKAAAKKEHGSSPSAARPRRGRETVKKTTYYEDDDDDEEEEKQERRSGFGRGDETLNDDDDDDSDEY</sequence>
<accession>A0AAD9HVY7</accession>
<keyword evidence="4" id="KW-1185">Reference proteome</keyword>
<feature type="compositionally biased region" description="Basic and acidic residues" evidence="1">
    <location>
        <begin position="780"/>
        <end position="789"/>
    </location>
</feature>
<organism evidence="3 4">
    <name type="scientific">Colletotrichum zoysiae</name>
    <dbReference type="NCBI Taxonomy" id="1216348"/>
    <lineage>
        <taxon>Eukaryota</taxon>
        <taxon>Fungi</taxon>
        <taxon>Dikarya</taxon>
        <taxon>Ascomycota</taxon>
        <taxon>Pezizomycotina</taxon>
        <taxon>Sordariomycetes</taxon>
        <taxon>Hypocreomycetidae</taxon>
        <taxon>Glomerellales</taxon>
        <taxon>Glomerellaceae</taxon>
        <taxon>Colletotrichum</taxon>
        <taxon>Colletotrichum graminicola species complex</taxon>
    </lineage>
</organism>
<dbReference type="InterPro" id="IPR003959">
    <property type="entry name" value="ATPase_AAA_core"/>
</dbReference>
<evidence type="ECO:0000256" key="1">
    <source>
        <dbReference type="SAM" id="MobiDB-lite"/>
    </source>
</evidence>
<feature type="domain" description="AAA+ ATPase" evidence="2">
    <location>
        <begin position="476"/>
        <end position="601"/>
    </location>
</feature>
<evidence type="ECO:0000313" key="3">
    <source>
        <dbReference type="EMBL" id="KAK2035452.1"/>
    </source>
</evidence>
<dbReference type="AlphaFoldDB" id="A0AAD9HVY7"/>
<comment type="caution">
    <text evidence="3">The sequence shown here is derived from an EMBL/GenBank/DDBJ whole genome shotgun (WGS) entry which is preliminary data.</text>
</comment>
<dbReference type="SUPFAM" id="SSF52540">
    <property type="entry name" value="P-loop containing nucleoside triphosphate hydrolases"/>
    <property type="match status" value="1"/>
</dbReference>
<dbReference type="InterPro" id="IPR054289">
    <property type="entry name" value="DUF7025"/>
</dbReference>